<dbReference type="GO" id="GO:0016887">
    <property type="term" value="F:ATP hydrolysis activity"/>
    <property type="evidence" value="ECO:0007669"/>
    <property type="project" value="InterPro"/>
</dbReference>
<keyword evidence="4 5" id="KW-0067">ATP-binding</keyword>
<comment type="function">
    <text evidence="5">Involved in regulation of DNA replication.</text>
</comment>
<evidence type="ECO:0000256" key="1">
    <source>
        <dbReference type="ARBA" id="ARBA00006184"/>
    </source>
</evidence>
<reference evidence="7 8" key="1">
    <citation type="journal article" date="2018" name="Syst. Appl. Microbiol.">
        <title>A new symbiotic nanoarchaeote (Candidatus Nanoclepta minutus) and its host (Zestosphaera tikiterensis gen. nov., sp. nov.) from a New Zealand hot spring.</title>
        <authorList>
            <person name="St John E."/>
            <person name="Liu Y."/>
            <person name="Podar M."/>
            <person name="Stott M.B."/>
            <person name="Meneghin J."/>
            <person name="Chen Z."/>
            <person name="Lagutin K."/>
            <person name="Mitchell K."/>
            <person name="Reysenbach A.L."/>
        </authorList>
    </citation>
    <scope>NUCLEOTIDE SEQUENCE [LARGE SCALE GENOMIC DNA]</scope>
    <source>
        <strain evidence="7">NZ3</strain>
    </source>
</reference>
<dbReference type="InterPro" id="IPR003593">
    <property type="entry name" value="AAA+_ATPase"/>
</dbReference>
<dbReference type="GO" id="GO:0006260">
    <property type="term" value="P:DNA replication"/>
    <property type="evidence" value="ECO:0007669"/>
    <property type="project" value="UniProtKB-UniRule"/>
</dbReference>
<dbReference type="PANTHER" id="PTHR10763:SF26">
    <property type="entry name" value="CELL DIVISION CONTROL PROTEIN 6 HOMOLOG"/>
    <property type="match status" value="1"/>
</dbReference>
<dbReference type="EMBL" id="MWMI01000001">
    <property type="protein sequence ID" value="RIB35516.1"/>
    <property type="molecule type" value="Genomic_DNA"/>
</dbReference>
<dbReference type="SMART" id="SM00382">
    <property type="entry name" value="AAA"/>
    <property type="match status" value="1"/>
</dbReference>
<proteinExistence type="inferred from homology"/>
<organism evidence="7 8">
    <name type="scientific">Candidatus Nanoclepta minutus</name>
    <dbReference type="NCBI Taxonomy" id="1940235"/>
    <lineage>
        <taxon>Archaea</taxon>
        <taxon>Nanobdellota</taxon>
        <taxon>Candidatus Nanoclepta</taxon>
    </lineage>
</organism>
<dbReference type="GO" id="GO:0005524">
    <property type="term" value="F:ATP binding"/>
    <property type="evidence" value="ECO:0007669"/>
    <property type="project" value="UniProtKB-UniRule"/>
</dbReference>
<keyword evidence="3 5" id="KW-0547">Nucleotide-binding</keyword>
<dbReference type="InterPro" id="IPR050311">
    <property type="entry name" value="ORC1/CDC6"/>
</dbReference>
<gene>
    <name evidence="7" type="ORF">BXU00_00185</name>
</gene>
<dbReference type="AlphaFoldDB" id="A0A397WS84"/>
<evidence type="ECO:0000256" key="4">
    <source>
        <dbReference type="ARBA" id="ARBA00022840"/>
    </source>
</evidence>
<evidence type="ECO:0000256" key="2">
    <source>
        <dbReference type="ARBA" id="ARBA00022705"/>
    </source>
</evidence>
<dbReference type="InterPro" id="IPR003959">
    <property type="entry name" value="ATPase_AAA_core"/>
</dbReference>
<feature type="binding site" evidence="5">
    <location>
        <begin position="73"/>
        <end position="77"/>
    </location>
    <ligand>
        <name>ATP</name>
        <dbReference type="ChEBI" id="CHEBI:30616"/>
    </ligand>
</feature>
<dbReference type="HAMAP" id="MF_01407">
    <property type="entry name" value="ORC1_type_DNA_replic_protein"/>
    <property type="match status" value="1"/>
</dbReference>
<dbReference type="InterPro" id="IPR027417">
    <property type="entry name" value="P-loop_NTPase"/>
</dbReference>
<feature type="binding site" evidence="5">
    <location>
        <position position="234"/>
    </location>
    <ligand>
        <name>ATP</name>
        <dbReference type="ChEBI" id="CHEBI:30616"/>
    </ligand>
</feature>
<evidence type="ECO:0000313" key="8">
    <source>
        <dbReference type="Proteomes" id="UP000266622"/>
    </source>
</evidence>
<evidence type="ECO:0000259" key="6">
    <source>
        <dbReference type="SMART" id="SM00382"/>
    </source>
</evidence>
<dbReference type="CDD" id="cd18139">
    <property type="entry name" value="HLD_clamp_RarA"/>
    <property type="match status" value="1"/>
</dbReference>
<dbReference type="InterPro" id="IPR036390">
    <property type="entry name" value="WH_DNA-bd_sf"/>
</dbReference>
<dbReference type="NCBIfam" id="TIGR02928">
    <property type="entry name" value="orc1/cdc6 family replication initiation protein"/>
    <property type="match status" value="1"/>
</dbReference>
<evidence type="ECO:0000313" key="7">
    <source>
        <dbReference type="EMBL" id="RIB35516.1"/>
    </source>
</evidence>
<dbReference type="Pfam" id="PF09079">
    <property type="entry name" value="WHD_Cdc6"/>
    <property type="match status" value="1"/>
</dbReference>
<evidence type="ECO:0000256" key="3">
    <source>
        <dbReference type="ARBA" id="ARBA00022741"/>
    </source>
</evidence>
<accession>A0A397WS84</accession>
<dbReference type="SUPFAM" id="SSF46785">
    <property type="entry name" value="Winged helix' DNA-binding domain"/>
    <property type="match status" value="1"/>
</dbReference>
<name>A0A397WS84_9ARCH</name>
<comment type="similarity">
    <text evidence="1 5">Belongs to the CDC6/cdc18 family.</text>
</comment>
<protein>
    <recommendedName>
        <fullName evidence="5">ORC1-type DNA replication protein</fullName>
    </recommendedName>
</protein>
<dbReference type="Proteomes" id="UP000266622">
    <property type="component" value="Unassembled WGS sequence"/>
</dbReference>
<dbReference type="InterPro" id="IPR036388">
    <property type="entry name" value="WH-like_DNA-bd_sf"/>
</dbReference>
<feature type="binding site" evidence="5">
    <location>
        <position position="222"/>
    </location>
    <ligand>
        <name>ATP</name>
        <dbReference type="ChEBI" id="CHEBI:30616"/>
    </ligand>
</feature>
<dbReference type="Pfam" id="PF00004">
    <property type="entry name" value="AAA"/>
    <property type="match status" value="1"/>
</dbReference>
<dbReference type="PANTHER" id="PTHR10763">
    <property type="entry name" value="CELL DIVISION CONTROL PROTEIN 6-RELATED"/>
    <property type="match status" value="1"/>
</dbReference>
<dbReference type="InterPro" id="IPR015163">
    <property type="entry name" value="Cdc6_C"/>
</dbReference>
<dbReference type="Gene3D" id="3.40.50.300">
    <property type="entry name" value="P-loop containing nucleotide triphosphate hydrolases"/>
    <property type="match status" value="1"/>
</dbReference>
<keyword evidence="2 5" id="KW-0235">DNA replication</keyword>
<dbReference type="SUPFAM" id="SSF52540">
    <property type="entry name" value="P-loop containing nucleoside triphosphate hydrolases"/>
    <property type="match status" value="1"/>
</dbReference>
<dbReference type="Gene3D" id="1.10.8.60">
    <property type="match status" value="1"/>
</dbReference>
<dbReference type="InterPro" id="IPR014277">
    <property type="entry name" value="Orc1/Cdc6_arc"/>
</dbReference>
<dbReference type="Pfam" id="PF22703">
    <property type="entry name" value="Cdc6_lid"/>
    <property type="match status" value="1"/>
</dbReference>
<dbReference type="Gene3D" id="1.10.10.10">
    <property type="entry name" value="Winged helix-like DNA-binding domain superfamily/Winged helix DNA-binding domain"/>
    <property type="match status" value="1"/>
</dbReference>
<comment type="caution">
    <text evidence="7">The sequence shown here is derived from an EMBL/GenBank/DDBJ whole genome shotgun (WGS) entry which is preliminary data.</text>
</comment>
<evidence type="ECO:0000256" key="5">
    <source>
        <dbReference type="HAMAP-Rule" id="MF_01407"/>
    </source>
</evidence>
<dbReference type="CDD" id="cd00009">
    <property type="entry name" value="AAA"/>
    <property type="match status" value="1"/>
</dbReference>
<sequence>MARSNIIDFLVGDIDFLKQKKSIIKNREVLSEDFVPERILFREEQLNITLTSIRRFLIFGEGLNILFFGNTGTGKTLLARYISKSIKKLNLKEKMNIKTSYVNCKGFFIKEADYYIIGKMYSDITGDRFRKGKKKYEMFESIINYMNSKDYKAIIFLDEFDSLFNKKNTEDLLYALIRDLDIEYSNRFSLVMITNSVSFFDELDSRIKSSFSSFVKVNFPSYKATDLSEILKERAYLALEEGSISESLINYISARVAKHHSGDARVAINVLKLSALIADSKGKNKIEKEDIDEAFENLDYDLLKFIVSSLNTTQKILSLALVEGSLRKKDEYISFEELYNMYVEISSRLSIAPLKRITVFRNMCNLEMIFGSFLEVRTVSEGRRGGYKKIYKLLIDEESMKKLYDLLRDKIFNA</sequence>
<feature type="domain" description="AAA+ ATPase" evidence="6">
    <location>
        <begin position="61"/>
        <end position="219"/>
    </location>
</feature>
<dbReference type="InterPro" id="IPR055237">
    <property type="entry name" value="Cdc6_lid"/>
</dbReference>